<proteinExistence type="predicted"/>
<gene>
    <name evidence="2" type="ORF">MiSe_25020</name>
</gene>
<dbReference type="EMBL" id="BLAY01000033">
    <property type="protein sequence ID" value="GET37748.1"/>
    <property type="molecule type" value="Genomic_DNA"/>
</dbReference>
<evidence type="ECO:0000313" key="3">
    <source>
        <dbReference type="Proteomes" id="UP001050975"/>
    </source>
</evidence>
<comment type="caution">
    <text evidence="2">The sequence shown here is derived from an EMBL/GenBank/DDBJ whole genome shotgun (WGS) entry which is preliminary data.</text>
</comment>
<accession>A0AAV3X631</accession>
<feature type="transmembrane region" description="Helical" evidence="1">
    <location>
        <begin position="37"/>
        <end position="60"/>
    </location>
</feature>
<sequence length="69" mass="7454">MEGQTNPIICKGEPAIAIPTNIPPNIPPQYWGTETGFILAIAILIRSVALLIQVLTPLMLRQKSGSSKK</sequence>
<dbReference type="AlphaFoldDB" id="A0AAV3X631"/>
<keyword evidence="1" id="KW-0812">Transmembrane</keyword>
<organism evidence="2 3">
    <name type="scientific">Microseira wollei NIES-4236</name>
    <dbReference type="NCBI Taxonomy" id="2530354"/>
    <lineage>
        <taxon>Bacteria</taxon>
        <taxon>Bacillati</taxon>
        <taxon>Cyanobacteriota</taxon>
        <taxon>Cyanophyceae</taxon>
        <taxon>Oscillatoriophycideae</taxon>
        <taxon>Aerosakkonematales</taxon>
        <taxon>Aerosakkonemataceae</taxon>
        <taxon>Microseira</taxon>
    </lineage>
</organism>
<keyword evidence="1" id="KW-1133">Transmembrane helix</keyword>
<name>A0AAV3X631_9CYAN</name>
<dbReference type="Proteomes" id="UP001050975">
    <property type="component" value="Unassembled WGS sequence"/>
</dbReference>
<reference evidence="2" key="1">
    <citation type="submission" date="2019-10" db="EMBL/GenBank/DDBJ databases">
        <title>Draft genome sequece of Microseira wollei NIES-4236.</title>
        <authorList>
            <person name="Yamaguchi H."/>
            <person name="Suzuki S."/>
            <person name="Kawachi M."/>
        </authorList>
    </citation>
    <scope>NUCLEOTIDE SEQUENCE</scope>
    <source>
        <strain evidence="2">NIES-4236</strain>
    </source>
</reference>
<evidence type="ECO:0000256" key="1">
    <source>
        <dbReference type="SAM" id="Phobius"/>
    </source>
</evidence>
<keyword evidence="1" id="KW-0472">Membrane</keyword>
<evidence type="ECO:0000313" key="2">
    <source>
        <dbReference type="EMBL" id="GET37748.1"/>
    </source>
</evidence>
<protein>
    <submittedName>
        <fullName evidence="2">Uncharacterized protein</fullName>
    </submittedName>
</protein>
<dbReference type="RefSeq" id="WP_226579740.1">
    <property type="nucleotide sequence ID" value="NZ_BLAY01000033.1"/>
</dbReference>
<keyword evidence="3" id="KW-1185">Reference proteome</keyword>